<protein>
    <submittedName>
        <fullName evidence="1">Uncharacterized protein</fullName>
    </submittedName>
</protein>
<gene>
    <name evidence="1" type="ORF">NK718_12815</name>
</gene>
<dbReference type="RefSeq" id="WP_254742792.1">
    <property type="nucleotide sequence ID" value="NZ_JANCLU010000011.1"/>
</dbReference>
<keyword evidence="2" id="KW-1185">Reference proteome</keyword>
<organism evidence="1 2">
    <name type="scientific">Alsobacter ponti</name>
    <dbReference type="NCBI Taxonomy" id="2962936"/>
    <lineage>
        <taxon>Bacteria</taxon>
        <taxon>Pseudomonadati</taxon>
        <taxon>Pseudomonadota</taxon>
        <taxon>Alphaproteobacteria</taxon>
        <taxon>Hyphomicrobiales</taxon>
        <taxon>Alsobacteraceae</taxon>
        <taxon>Alsobacter</taxon>
    </lineage>
</organism>
<dbReference type="Proteomes" id="UP001205890">
    <property type="component" value="Unassembled WGS sequence"/>
</dbReference>
<proteinExistence type="predicted"/>
<dbReference type="EMBL" id="JANCLU010000011">
    <property type="protein sequence ID" value="MCP8939399.1"/>
    <property type="molecule type" value="Genomic_DNA"/>
</dbReference>
<evidence type="ECO:0000313" key="2">
    <source>
        <dbReference type="Proteomes" id="UP001205890"/>
    </source>
</evidence>
<sequence>MTEPTSHMIERTFATLPVVNQGVIRWLRKERVPASAIGDLPWLAESRVEFLPGRRFEFAGAATEKPEKAIVFLVNDAFGAIDLAAWQPRSGRLATWLGRAFALGQDNVWAPRLDAFRSLAVCRTPLSWLAGGREGIVILDETKAAEELALAGPLRAEDGPHVKELTDKLTRHPPPIIACTFVRAAA</sequence>
<comment type="caution">
    <text evidence="1">The sequence shown here is derived from an EMBL/GenBank/DDBJ whole genome shotgun (WGS) entry which is preliminary data.</text>
</comment>
<accession>A0ABT1LD87</accession>
<reference evidence="1 2" key="1">
    <citation type="submission" date="2022-07" db="EMBL/GenBank/DDBJ databases">
        <authorList>
            <person name="Li W.-J."/>
            <person name="Deng Q.-Q."/>
        </authorList>
    </citation>
    <scope>NUCLEOTIDE SEQUENCE [LARGE SCALE GENOMIC DNA]</scope>
    <source>
        <strain evidence="1 2">SYSU M60028</strain>
    </source>
</reference>
<evidence type="ECO:0000313" key="1">
    <source>
        <dbReference type="EMBL" id="MCP8939399.1"/>
    </source>
</evidence>
<name>A0ABT1LD87_9HYPH</name>